<feature type="transmembrane region" description="Helical" evidence="1">
    <location>
        <begin position="110"/>
        <end position="133"/>
    </location>
</feature>
<dbReference type="Proteomes" id="UP000237000">
    <property type="component" value="Unassembled WGS sequence"/>
</dbReference>
<name>A0A2P5EDK8_TREOI</name>
<keyword evidence="1" id="KW-1133">Transmembrane helix</keyword>
<dbReference type="AlphaFoldDB" id="A0A2P5EDK8"/>
<reference evidence="3" key="1">
    <citation type="submission" date="2016-06" db="EMBL/GenBank/DDBJ databases">
        <title>Parallel loss of symbiosis genes in relatives of nitrogen-fixing non-legume Parasponia.</title>
        <authorList>
            <person name="Van Velzen R."/>
            <person name="Holmer R."/>
            <person name="Bu F."/>
            <person name="Rutten L."/>
            <person name="Van Zeijl A."/>
            <person name="Liu W."/>
            <person name="Santuari L."/>
            <person name="Cao Q."/>
            <person name="Sharma T."/>
            <person name="Shen D."/>
            <person name="Roswanjaya Y."/>
            <person name="Wardhani T."/>
            <person name="Kalhor M.S."/>
            <person name="Jansen J."/>
            <person name="Van den Hoogen J."/>
            <person name="Gungor B."/>
            <person name="Hartog M."/>
            <person name="Hontelez J."/>
            <person name="Verver J."/>
            <person name="Yang W.-C."/>
            <person name="Schijlen E."/>
            <person name="Repin R."/>
            <person name="Schilthuizen M."/>
            <person name="Schranz E."/>
            <person name="Heidstra R."/>
            <person name="Miyata K."/>
            <person name="Fedorova E."/>
            <person name="Kohlen W."/>
            <person name="Bisseling T."/>
            <person name="Smit S."/>
            <person name="Geurts R."/>
        </authorList>
    </citation>
    <scope>NUCLEOTIDE SEQUENCE [LARGE SCALE GENOMIC DNA]</scope>
    <source>
        <strain evidence="3">cv. RG33-2</strain>
    </source>
</reference>
<dbReference type="InParanoid" id="A0A2P5EDK8"/>
<protein>
    <submittedName>
        <fullName evidence="2">Uncharacterized protein</fullName>
    </submittedName>
</protein>
<gene>
    <name evidence="2" type="ORF">TorRG33x02_205820</name>
</gene>
<organism evidence="2 3">
    <name type="scientific">Trema orientale</name>
    <name type="common">Charcoal tree</name>
    <name type="synonym">Celtis orientalis</name>
    <dbReference type="NCBI Taxonomy" id="63057"/>
    <lineage>
        <taxon>Eukaryota</taxon>
        <taxon>Viridiplantae</taxon>
        <taxon>Streptophyta</taxon>
        <taxon>Embryophyta</taxon>
        <taxon>Tracheophyta</taxon>
        <taxon>Spermatophyta</taxon>
        <taxon>Magnoliopsida</taxon>
        <taxon>eudicotyledons</taxon>
        <taxon>Gunneridae</taxon>
        <taxon>Pentapetalae</taxon>
        <taxon>rosids</taxon>
        <taxon>fabids</taxon>
        <taxon>Rosales</taxon>
        <taxon>Cannabaceae</taxon>
        <taxon>Trema</taxon>
    </lineage>
</organism>
<evidence type="ECO:0000313" key="2">
    <source>
        <dbReference type="EMBL" id="PON83625.1"/>
    </source>
</evidence>
<dbReference type="PANTHER" id="PTHR34741">
    <property type="entry name" value="IMAP FAMILY MEMBER 1, PUTATIVE-RELATED"/>
    <property type="match status" value="1"/>
</dbReference>
<evidence type="ECO:0000256" key="1">
    <source>
        <dbReference type="SAM" id="Phobius"/>
    </source>
</evidence>
<keyword evidence="3" id="KW-1185">Reference proteome</keyword>
<keyword evidence="1" id="KW-0472">Membrane</keyword>
<sequence length="159" mass="17747">MKSYKEFFLQFHGFLVKLVALLCWLAEKFGTCFPEADVGAVVADQPGQHIHWPEVIMGFCFASALQIAALWSQLQSNFAPIFDAVSIAILLSFTSIFVSKYIASKFPRAALVLEQLGVLFAVTGFFIAVTISFPKPLVIATWVVYVTCLFVIIFCNIFY</sequence>
<accession>A0A2P5EDK8</accession>
<dbReference type="PANTHER" id="PTHR34741:SF2">
    <property type="entry name" value="VESICLE TRANSPORT PROTEIN"/>
    <property type="match status" value="1"/>
</dbReference>
<feature type="transmembrane region" description="Helical" evidence="1">
    <location>
        <begin position="78"/>
        <end position="98"/>
    </location>
</feature>
<comment type="caution">
    <text evidence="2">The sequence shown here is derived from an EMBL/GenBank/DDBJ whole genome shotgun (WGS) entry which is preliminary data.</text>
</comment>
<proteinExistence type="predicted"/>
<evidence type="ECO:0000313" key="3">
    <source>
        <dbReference type="Proteomes" id="UP000237000"/>
    </source>
</evidence>
<feature type="transmembrane region" description="Helical" evidence="1">
    <location>
        <begin position="139"/>
        <end position="158"/>
    </location>
</feature>
<keyword evidence="1" id="KW-0812">Transmembrane</keyword>
<dbReference type="OrthoDB" id="1745749at2759"/>
<dbReference type="EMBL" id="JXTC01000175">
    <property type="protein sequence ID" value="PON83625.1"/>
    <property type="molecule type" value="Genomic_DNA"/>
</dbReference>